<feature type="compositionally biased region" description="Polar residues" evidence="1">
    <location>
        <begin position="44"/>
        <end position="54"/>
    </location>
</feature>
<gene>
    <name evidence="3" type="primary">LOC107415209</name>
</gene>
<reference evidence="3" key="1">
    <citation type="submission" date="2025-08" db="UniProtKB">
        <authorList>
            <consortium name="RefSeq"/>
        </authorList>
    </citation>
    <scope>IDENTIFICATION</scope>
    <source>
        <tissue evidence="3">Seedling</tissue>
    </source>
</reference>
<keyword evidence="2" id="KW-1185">Reference proteome</keyword>
<evidence type="ECO:0000256" key="1">
    <source>
        <dbReference type="SAM" id="MobiDB-lite"/>
    </source>
</evidence>
<name>A0ABM4A720_ZIZJJ</name>
<accession>A0ABM4A720</accession>
<dbReference type="PANTHER" id="PTHR34278">
    <property type="entry name" value="PROTEIN THI031, PUTATIVE-RELATED"/>
    <property type="match status" value="1"/>
</dbReference>
<dbReference type="RefSeq" id="XP_060672522.1">
    <property type="nucleotide sequence ID" value="XM_060816539.1"/>
</dbReference>
<sequence>MKREGRQHGMVRTYWILPSQLNPRPTTRLLNNWDSPATAGVFTRASSKPTNHSKFTGKCGNHMHPASKAKDKTKGTQKIRSYDVVSYHRLVTWRGRQGLNFSGYSASAILDQLEDDDNDVYDRDADGYDGTCGMGDFDHVVVGFQIAINDGDGDENGNNVGDVMDQAEGDEDWCLVGEM</sequence>
<feature type="region of interest" description="Disordered" evidence="1">
    <location>
        <begin position="41"/>
        <end position="75"/>
    </location>
</feature>
<organism evidence="2 3">
    <name type="scientific">Ziziphus jujuba</name>
    <name type="common">Chinese jujube</name>
    <name type="synonym">Ziziphus sativa</name>
    <dbReference type="NCBI Taxonomy" id="326968"/>
    <lineage>
        <taxon>Eukaryota</taxon>
        <taxon>Viridiplantae</taxon>
        <taxon>Streptophyta</taxon>
        <taxon>Embryophyta</taxon>
        <taxon>Tracheophyta</taxon>
        <taxon>Spermatophyta</taxon>
        <taxon>Magnoliopsida</taxon>
        <taxon>eudicotyledons</taxon>
        <taxon>Gunneridae</taxon>
        <taxon>Pentapetalae</taxon>
        <taxon>rosids</taxon>
        <taxon>fabids</taxon>
        <taxon>Rosales</taxon>
        <taxon>Rhamnaceae</taxon>
        <taxon>Paliureae</taxon>
        <taxon>Ziziphus</taxon>
    </lineage>
</organism>
<dbReference type="PANTHER" id="PTHR34278:SF1">
    <property type="entry name" value="PROTEIN THI031, PUTATIVE-RELATED"/>
    <property type="match status" value="1"/>
</dbReference>
<proteinExistence type="predicted"/>
<evidence type="ECO:0000313" key="3">
    <source>
        <dbReference type="RefSeq" id="XP_060672522.1"/>
    </source>
</evidence>
<dbReference type="GeneID" id="107415209"/>
<protein>
    <submittedName>
        <fullName evidence="3">Uncharacterized protein LOC107415209</fullName>
    </submittedName>
</protein>
<evidence type="ECO:0000313" key="2">
    <source>
        <dbReference type="Proteomes" id="UP001652623"/>
    </source>
</evidence>
<dbReference type="Proteomes" id="UP001652623">
    <property type="component" value="Chromosome 4"/>
</dbReference>